<protein>
    <submittedName>
        <fullName evidence="2">Uncharacterized protein</fullName>
    </submittedName>
</protein>
<feature type="transmembrane region" description="Helical" evidence="1">
    <location>
        <begin position="48"/>
        <end position="72"/>
    </location>
</feature>
<feature type="transmembrane region" description="Helical" evidence="1">
    <location>
        <begin position="9"/>
        <end position="28"/>
    </location>
</feature>
<reference evidence="2 3" key="1">
    <citation type="submission" date="2017-03" db="EMBL/GenBank/DDBJ databases">
        <title>Genomic and clinical evidence uncovers the enterohepatic species Helicobacter valdiviensis as a potential human intestinal pathogen.</title>
        <authorList>
            <person name="Fresia P."/>
            <person name="Jara R."/>
            <person name="Sierra R."/>
            <person name="Ferres I."/>
            <person name="Greif G."/>
            <person name="Iraola G."/>
            <person name="Collado L."/>
        </authorList>
    </citation>
    <scope>NUCLEOTIDE SEQUENCE [LARGE SCALE GENOMIC DNA]</scope>
    <source>
        <strain evidence="2 3">WBE14</strain>
    </source>
</reference>
<evidence type="ECO:0000313" key="2">
    <source>
        <dbReference type="EMBL" id="PZT48701.1"/>
    </source>
</evidence>
<dbReference type="AlphaFoldDB" id="A0A2W6MXN4"/>
<dbReference type="OrthoDB" id="5322199at2"/>
<dbReference type="EMBL" id="NBIU01000004">
    <property type="protein sequence ID" value="PZT48701.1"/>
    <property type="molecule type" value="Genomic_DNA"/>
</dbReference>
<feature type="transmembrane region" description="Helical" evidence="1">
    <location>
        <begin position="194"/>
        <end position="213"/>
    </location>
</feature>
<feature type="transmembrane region" description="Helical" evidence="1">
    <location>
        <begin position="79"/>
        <end position="97"/>
    </location>
</feature>
<name>A0A2W6MXN4_9HELI</name>
<gene>
    <name evidence="2" type="ORF">B6S12_02335</name>
</gene>
<dbReference type="RefSeq" id="WP_111229221.1">
    <property type="nucleotide sequence ID" value="NZ_NBIU01000004.1"/>
</dbReference>
<keyword evidence="3" id="KW-1185">Reference proteome</keyword>
<feature type="transmembrane region" description="Helical" evidence="1">
    <location>
        <begin position="172"/>
        <end position="188"/>
    </location>
</feature>
<evidence type="ECO:0000313" key="3">
    <source>
        <dbReference type="Proteomes" id="UP000249746"/>
    </source>
</evidence>
<feature type="transmembrane region" description="Helical" evidence="1">
    <location>
        <begin position="256"/>
        <end position="274"/>
    </location>
</feature>
<proteinExistence type="predicted"/>
<keyword evidence="1" id="KW-1133">Transmembrane helix</keyword>
<feature type="transmembrane region" description="Helical" evidence="1">
    <location>
        <begin position="225"/>
        <end position="244"/>
    </location>
</feature>
<sequence length="277" mass="32333">MKKITFPQLIFSSLFFVFSLFTILMLLLAGFVGDFKQMFRLVTQPNGVYFSIEVVLIAGGIVVSAFHLVRIFVSHLPKIYSFVIGVALIFFVFFLYYEIFVFSRTYFNGFSLEDSLKLMQESVFYKSKYQMVLDYGSFLLLVIFPSIIYYFNLTFDKNTQLGRILHLTQPSFNIMIGAMFAFGISPFFKGGVLGYVDFTLFVLGFLILSYFVFKRRNFFNSYEFFNFFLLIILSMIMLGATYTNVDGEAYFEIRKAFYALILFGWCNSWMMKLTTKI</sequence>
<keyword evidence="1" id="KW-0812">Transmembrane</keyword>
<accession>A0A2W6MXN4</accession>
<dbReference type="Proteomes" id="UP000249746">
    <property type="component" value="Unassembled WGS sequence"/>
</dbReference>
<keyword evidence="1" id="KW-0472">Membrane</keyword>
<comment type="caution">
    <text evidence="2">The sequence shown here is derived from an EMBL/GenBank/DDBJ whole genome shotgun (WGS) entry which is preliminary data.</text>
</comment>
<evidence type="ECO:0000256" key="1">
    <source>
        <dbReference type="SAM" id="Phobius"/>
    </source>
</evidence>
<organism evidence="2 3">
    <name type="scientific">Helicobacter valdiviensis</name>
    <dbReference type="NCBI Taxonomy" id="1458358"/>
    <lineage>
        <taxon>Bacteria</taxon>
        <taxon>Pseudomonadati</taxon>
        <taxon>Campylobacterota</taxon>
        <taxon>Epsilonproteobacteria</taxon>
        <taxon>Campylobacterales</taxon>
        <taxon>Helicobacteraceae</taxon>
        <taxon>Helicobacter</taxon>
    </lineage>
</organism>
<feature type="transmembrane region" description="Helical" evidence="1">
    <location>
        <begin position="132"/>
        <end position="151"/>
    </location>
</feature>